<feature type="domain" description="RNA polymerase sigma factor 70 region 4 type 2" evidence="7">
    <location>
        <begin position="124"/>
        <end position="174"/>
    </location>
</feature>
<dbReference type="SUPFAM" id="SSF88659">
    <property type="entry name" value="Sigma3 and sigma4 domains of RNA polymerase sigma factors"/>
    <property type="match status" value="1"/>
</dbReference>
<dbReference type="Pfam" id="PF04542">
    <property type="entry name" value="Sigma70_r2"/>
    <property type="match status" value="1"/>
</dbReference>
<sequence length="185" mass="20062">MTGTGPRTPGPDGDAALVARARAGDSAAFAALAGACRTRVWAICLRLTGNHADAEDALQDALMAAWQHLGGFRQDARFSTWLYRIAANAALGVVRRRRDTPVAVDEHDYLLVVDDPADRYAERDRIQAALSQIPEPFRTALVLREYGELSYEEIAAHQDVGVQTVKSRLYRARAGMAALLTAEAG</sequence>
<keyword evidence="3" id="KW-0731">Sigma factor</keyword>
<evidence type="ECO:0000256" key="4">
    <source>
        <dbReference type="ARBA" id="ARBA00023125"/>
    </source>
</evidence>
<comment type="caution">
    <text evidence="8">The sequence shown here is derived from an EMBL/GenBank/DDBJ whole genome shotgun (WGS) entry which is preliminary data.</text>
</comment>
<dbReference type="PANTHER" id="PTHR43133">
    <property type="entry name" value="RNA POLYMERASE ECF-TYPE SIGMA FACTO"/>
    <property type="match status" value="1"/>
</dbReference>
<dbReference type="InterPro" id="IPR013249">
    <property type="entry name" value="RNA_pol_sigma70_r4_t2"/>
</dbReference>
<evidence type="ECO:0000256" key="2">
    <source>
        <dbReference type="ARBA" id="ARBA00023015"/>
    </source>
</evidence>
<dbReference type="Gene3D" id="1.10.1740.10">
    <property type="match status" value="1"/>
</dbReference>
<dbReference type="RefSeq" id="WP_208467895.1">
    <property type="nucleotide sequence ID" value="NZ_JAGFNS010000008.1"/>
</dbReference>
<evidence type="ECO:0000259" key="6">
    <source>
        <dbReference type="Pfam" id="PF04542"/>
    </source>
</evidence>
<dbReference type="SUPFAM" id="SSF88946">
    <property type="entry name" value="Sigma2 domain of RNA polymerase sigma factors"/>
    <property type="match status" value="1"/>
</dbReference>
<dbReference type="CDD" id="cd06171">
    <property type="entry name" value="Sigma70_r4"/>
    <property type="match status" value="1"/>
</dbReference>
<accession>A0ABS3UIY3</accession>
<evidence type="ECO:0000313" key="8">
    <source>
        <dbReference type="EMBL" id="MBO3738743.1"/>
    </source>
</evidence>
<comment type="similarity">
    <text evidence="1">Belongs to the sigma-70 factor family. ECF subfamily.</text>
</comment>
<evidence type="ECO:0000259" key="7">
    <source>
        <dbReference type="Pfam" id="PF08281"/>
    </source>
</evidence>
<keyword evidence="4" id="KW-0238">DNA-binding</keyword>
<proteinExistence type="inferred from homology"/>
<dbReference type="NCBIfam" id="TIGR02937">
    <property type="entry name" value="sigma70-ECF"/>
    <property type="match status" value="1"/>
</dbReference>
<evidence type="ECO:0000256" key="3">
    <source>
        <dbReference type="ARBA" id="ARBA00023082"/>
    </source>
</evidence>
<evidence type="ECO:0000256" key="5">
    <source>
        <dbReference type="ARBA" id="ARBA00023163"/>
    </source>
</evidence>
<dbReference type="Gene3D" id="1.10.10.10">
    <property type="entry name" value="Winged helix-like DNA-binding domain superfamily/Winged helix DNA-binding domain"/>
    <property type="match status" value="1"/>
</dbReference>
<evidence type="ECO:0000313" key="9">
    <source>
        <dbReference type="Proteomes" id="UP000679690"/>
    </source>
</evidence>
<evidence type="ECO:0000256" key="1">
    <source>
        <dbReference type="ARBA" id="ARBA00010641"/>
    </source>
</evidence>
<dbReference type="InterPro" id="IPR007627">
    <property type="entry name" value="RNA_pol_sigma70_r2"/>
</dbReference>
<dbReference type="PANTHER" id="PTHR43133:SF8">
    <property type="entry name" value="RNA POLYMERASE SIGMA FACTOR HI_1459-RELATED"/>
    <property type="match status" value="1"/>
</dbReference>
<feature type="domain" description="RNA polymerase sigma-70 region 2" evidence="6">
    <location>
        <begin position="35"/>
        <end position="98"/>
    </location>
</feature>
<dbReference type="InterPro" id="IPR039425">
    <property type="entry name" value="RNA_pol_sigma-70-like"/>
</dbReference>
<dbReference type="InterPro" id="IPR036388">
    <property type="entry name" value="WH-like_DNA-bd_sf"/>
</dbReference>
<dbReference type="Proteomes" id="UP000679690">
    <property type="component" value="Unassembled WGS sequence"/>
</dbReference>
<dbReference type="InterPro" id="IPR013325">
    <property type="entry name" value="RNA_pol_sigma_r2"/>
</dbReference>
<name>A0ABS3UIY3_9ACTN</name>
<dbReference type="InterPro" id="IPR013324">
    <property type="entry name" value="RNA_pol_sigma_r3/r4-like"/>
</dbReference>
<keyword evidence="5" id="KW-0804">Transcription</keyword>
<reference evidence="8 9" key="1">
    <citation type="submission" date="2021-03" db="EMBL/GenBank/DDBJ databases">
        <title>Actinoplanes flavus sp. nov., a novel actinomycete isolated from Coconut Palm rhizosphere soil.</title>
        <authorList>
            <person name="Luo X."/>
        </authorList>
    </citation>
    <scope>NUCLEOTIDE SEQUENCE [LARGE SCALE GENOMIC DNA]</scope>
    <source>
        <strain evidence="8 9">NEAU-H7</strain>
    </source>
</reference>
<protein>
    <submittedName>
        <fullName evidence="8">RNA polymerase sigma factor</fullName>
    </submittedName>
</protein>
<dbReference type="EMBL" id="JAGFNS010000008">
    <property type="protein sequence ID" value="MBO3738743.1"/>
    <property type="molecule type" value="Genomic_DNA"/>
</dbReference>
<dbReference type="InterPro" id="IPR014284">
    <property type="entry name" value="RNA_pol_sigma-70_dom"/>
</dbReference>
<keyword evidence="9" id="KW-1185">Reference proteome</keyword>
<keyword evidence="2" id="KW-0805">Transcription regulation</keyword>
<organism evidence="8 9">
    <name type="scientific">Actinoplanes flavus</name>
    <dbReference type="NCBI Taxonomy" id="2820290"/>
    <lineage>
        <taxon>Bacteria</taxon>
        <taxon>Bacillati</taxon>
        <taxon>Actinomycetota</taxon>
        <taxon>Actinomycetes</taxon>
        <taxon>Micromonosporales</taxon>
        <taxon>Micromonosporaceae</taxon>
        <taxon>Actinoplanes</taxon>
    </lineage>
</organism>
<dbReference type="Pfam" id="PF08281">
    <property type="entry name" value="Sigma70_r4_2"/>
    <property type="match status" value="1"/>
</dbReference>
<gene>
    <name evidence="8" type="ORF">J5X75_14540</name>
</gene>